<evidence type="ECO:0000313" key="2">
    <source>
        <dbReference type="Proteomes" id="UP001341840"/>
    </source>
</evidence>
<sequence>MSRQPVLRPVRPYAPILCRVRTRPAYAEPVPKKGTRFDRTCPIPGLTCYQLLHSLLEFQPELWGLPPFDDRLDNTLPIEPIHVSGVYVNGALHESTQNATVALSGQVFGLYFGWAKVHTDMNFKNICLIDSNSDHMYEQQRMQIHLVGYIRAFDNKELTSKELEKLEGYKSTARAFHLITLVRRRSEWLLLWMKKRCFSNHMFFTSFVGH</sequence>
<name>A0ABU6ZTG4_9FABA</name>
<evidence type="ECO:0000313" key="1">
    <source>
        <dbReference type="EMBL" id="MED6225046.1"/>
    </source>
</evidence>
<proteinExistence type="predicted"/>
<reference evidence="1 2" key="1">
    <citation type="journal article" date="2023" name="Plants (Basel)">
        <title>Bridging the Gap: Combining Genomics and Transcriptomics Approaches to Understand Stylosanthes scabra, an Orphan Legume from the Brazilian Caatinga.</title>
        <authorList>
            <person name="Ferreira-Neto J.R.C."/>
            <person name="da Silva M.D."/>
            <person name="Binneck E."/>
            <person name="de Melo N.F."/>
            <person name="da Silva R.H."/>
            <person name="de Melo A.L.T.M."/>
            <person name="Pandolfi V."/>
            <person name="Bustamante F.O."/>
            <person name="Brasileiro-Vidal A.C."/>
            <person name="Benko-Iseppon A.M."/>
        </authorList>
    </citation>
    <scope>NUCLEOTIDE SEQUENCE [LARGE SCALE GENOMIC DNA]</scope>
    <source>
        <tissue evidence="1">Leaves</tissue>
    </source>
</reference>
<accession>A0ABU6ZTG4</accession>
<organism evidence="1 2">
    <name type="scientific">Stylosanthes scabra</name>
    <dbReference type="NCBI Taxonomy" id="79078"/>
    <lineage>
        <taxon>Eukaryota</taxon>
        <taxon>Viridiplantae</taxon>
        <taxon>Streptophyta</taxon>
        <taxon>Embryophyta</taxon>
        <taxon>Tracheophyta</taxon>
        <taxon>Spermatophyta</taxon>
        <taxon>Magnoliopsida</taxon>
        <taxon>eudicotyledons</taxon>
        <taxon>Gunneridae</taxon>
        <taxon>Pentapetalae</taxon>
        <taxon>rosids</taxon>
        <taxon>fabids</taxon>
        <taxon>Fabales</taxon>
        <taxon>Fabaceae</taxon>
        <taxon>Papilionoideae</taxon>
        <taxon>50 kb inversion clade</taxon>
        <taxon>dalbergioids sensu lato</taxon>
        <taxon>Dalbergieae</taxon>
        <taxon>Pterocarpus clade</taxon>
        <taxon>Stylosanthes</taxon>
    </lineage>
</organism>
<dbReference type="Proteomes" id="UP001341840">
    <property type="component" value="Unassembled WGS sequence"/>
</dbReference>
<protein>
    <submittedName>
        <fullName evidence="1">Uncharacterized protein</fullName>
    </submittedName>
</protein>
<keyword evidence="2" id="KW-1185">Reference proteome</keyword>
<comment type="caution">
    <text evidence="1">The sequence shown here is derived from an EMBL/GenBank/DDBJ whole genome shotgun (WGS) entry which is preliminary data.</text>
</comment>
<dbReference type="EMBL" id="JASCZI010273574">
    <property type="protein sequence ID" value="MED6225046.1"/>
    <property type="molecule type" value="Genomic_DNA"/>
</dbReference>
<gene>
    <name evidence="1" type="ORF">PIB30_090017</name>
</gene>